<keyword evidence="1" id="KW-0813">Transport</keyword>
<dbReference type="PROSITE" id="PS00198">
    <property type="entry name" value="4FE4S_FER_1"/>
    <property type="match status" value="1"/>
</dbReference>
<dbReference type="InterPro" id="IPR017896">
    <property type="entry name" value="4Fe4S_Fe-S-bd"/>
</dbReference>
<gene>
    <name evidence="9" type="ORF">CUJ83_04330</name>
</gene>
<keyword evidence="3" id="KW-0479">Metal-binding</keyword>
<dbReference type="Proteomes" id="UP001320159">
    <property type="component" value="Unassembled WGS sequence"/>
</dbReference>
<keyword evidence="6" id="KW-0408">Iron</keyword>
<reference evidence="9 10" key="1">
    <citation type="submission" date="2017-11" db="EMBL/GenBank/DDBJ databases">
        <title>Isolation and Characterization of Family Methanocellaceae Species from Potential Methane Hydrate Area Offshore Southwestern Taiwan.</title>
        <authorList>
            <person name="Zhang W.-L."/>
            <person name="Chen W.-C."/>
            <person name="Lai M.-C."/>
            <person name="Chen S.-C."/>
        </authorList>
    </citation>
    <scope>NUCLEOTIDE SEQUENCE [LARGE SCALE GENOMIC DNA]</scope>
    <source>
        <strain evidence="9 10">CWC-04</strain>
    </source>
</reference>
<evidence type="ECO:0000313" key="10">
    <source>
        <dbReference type="Proteomes" id="UP001320159"/>
    </source>
</evidence>
<dbReference type="EMBL" id="PGCK01000003">
    <property type="protein sequence ID" value="MCD1294222.1"/>
    <property type="molecule type" value="Genomic_DNA"/>
</dbReference>
<feature type="domain" description="4Fe-4S ferredoxin-type" evidence="8">
    <location>
        <begin position="215"/>
        <end position="244"/>
    </location>
</feature>
<dbReference type="AlphaFoldDB" id="A0AAP2W5L7"/>
<dbReference type="Pfam" id="PF12838">
    <property type="entry name" value="Fer4_7"/>
    <property type="match status" value="1"/>
</dbReference>
<evidence type="ECO:0000256" key="4">
    <source>
        <dbReference type="ARBA" id="ARBA00022737"/>
    </source>
</evidence>
<proteinExistence type="predicted"/>
<feature type="domain" description="4Fe-4S ferredoxin-type" evidence="8">
    <location>
        <begin position="186"/>
        <end position="214"/>
    </location>
</feature>
<evidence type="ECO:0000256" key="6">
    <source>
        <dbReference type="ARBA" id="ARBA00023004"/>
    </source>
</evidence>
<dbReference type="PANTHER" id="PTHR43687">
    <property type="entry name" value="ADENYLYLSULFATE REDUCTASE, BETA SUBUNIT"/>
    <property type="match status" value="1"/>
</dbReference>
<comment type="caution">
    <text evidence="9">The sequence shown here is derived from an EMBL/GenBank/DDBJ whole genome shotgun (WGS) entry which is preliminary data.</text>
</comment>
<evidence type="ECO:0000256" key="5">
    <source>
        <dbReference type="ARBA" id="ARBA00022982"/>
    </source>
</evidence>
<sequence length="368" mass="40221">MTSDVFFASFRARSPGENKLSKIKKLFSESGFNELIDEDDLTAIKVHFGEAGNDTFVSPIFIRPVVDRVKRNMGKPFVTDTATLYNGYRRNAVDHVTTAITHGFGFSVLDAPVIIADGLTGNDHVEVEIEKGHFKTVRIASGIHEADSMIVMSHFKGHCMAGFGGAIKNLAMGCAPPAGKLEQHCAKAMVDTDKCIGCGKCSKACEYYAIHIVDKKSRVDEEKCISCGECAAACPEYAIDFDWEKDVPVFIEKMVEYAYGAVKDKKGKAGYINFLMNITPDCDCAPFSDTPIVPDIGILASKDPVAIDKASVDLVNKQIGIQASMLACNLEEGKDKFRGLWDNVDGNRQLVYGEKIGLGSTDYRLIEI</sequence>
<dbReference type="GO" id="GO:0051539">
    <property type="term" value="F:4 iron, 4 sulfur cluster binding"/>
    <property type="evidence" value="ECO:0007669"/>
    <property type="project" value="UniProtKB-KW"/>
</dbReference>
<dbReference type="Gene3D" id="3.30.70.20">
    <property type="match status" value="1"/>
</dbReference>
<evidence type="ECO:0000259" key="8">
    <source>
        <dbReference type="PROSITE" id="PS51379"/>
    </source>
</evidence>
<keyword evidence="2" id="KW-0004">4Fe-4S</keyword>
<dbReference type="PANTHER" id="PTHR43687:SF6">
    <property type="entry name" value="L-ASPARTATE SEMIALDEHYDE SULFURTRANSFERASE IRON-SULFUR SUBUNIT"/>
    <property type="match status" value="1"/>
</dbReference>
<evidence type="ECO:0000313" key="9">
    <source>
        <dbReference type="EMBL" id="MCD1294222.1"/>
    </source>
</evidence>
<protein>
    <submittedName>
        <fullName evidence="9">4Fe-4S ferredoxin</fullName>
    </submittedName>
</protein>
<dbReference type="Pfam" id="PF04015">
    <property type="entry name" value="DUF362"/>
    <property type="match status" value="1"/>
</dbReference>
<organism evidence="9 10">
    <name type="scientific">Methanooceanicella nereidis</name>
    <dbReference type="NCBI Taxonomy" id="2052831"/>
    <lineage>
        <taxon>Archaea</taxon>
        <taxon>Methanobacteriati</taxon>
        <taxon>Methanobacteriota</taxon>
        <taxon>Stenosarchaea group</taxon>
        <taxon>Methanomicrobia</taxon>
        <taxon>Methanocellales</taxon>
        <taxon>Methanocellaceae</taxon>
        <taxon>Methanooceanicella</taxon>
    </lineage>
</organism>
<keyword evidence="10" id="KW-1185">Reference proteome</keyword>
<keyword evidence="5" id="KW-0249">Electron transport</keyword>
<dbReference type="InterPro" id="IPR050572">
    <property type="entry name" value="Fe-S_Ferredoxin"/>
</dbReference>
<dbReference type="PROSITE" id="PS51379">
    <property type="entry name" value="4FE4S_FER_2"/>
    <property type="match status" value="2"/>
</dbReference>
<evidence type="ECO:0000256" key="1">
    <source>
        <dbReference type="ARBA" id="ARBA00022448"/>
    </source>
</evidence>
<dbReference type="RefSeq" id="WP_230740996.1">
    <property type="nucleotide sequence ID" value="NZ_PGCK01000003.1"/>
</dbReference>
<accession>A0AAP2W5L7</accession>
<keyword evidence="7" id="KW-0411">Iron-sulfur</keyword>
<name>A0AAP2W5L7_9EURY</name>
<keyword evidence="4" id="KW-0677">Repeat</keyword>
<evidence type="ECO:0000256" key="3">
    <source>
        <dbReference type="ARBA" id="ARBA00022723"/>
    </source>
</evidence>
<dbReference type="InterPro" id="IPR007160">
    <property type="entry name" value="DUF362"/>
</dbReference>
<dbReference type="GO" id="GO:0046872">
    <property type="term" value="F:metal ion binding"/>
    <property type="evidence" value="ECO:0007669"/>
    <property type="project" value="UniProtKB-KW"/>
</dbReference>
<dbReference type="SUPFAM" id="SSF54862">
    <property type="entry name" value="4Fe-4S ferredoxins"/>
    <property type="match status" value="1"/>
</dbReference>
<dbReference type="InterPro" id="IPR017900">
    <property type="entry name" value="4Fe4S_Fe_S_CS"/>
</dbReference>
<dbReference type="GO" id="GO:0016491">
    <property type="term" value="F:oxidoreductase activity"/>
    <property type="evidence" value="ECO:0007669"/>
    <property type="project" value="UniProtKB-ARBA"/>
</dbReference>
<evidence type="ECO:0000256" key="7">
    <source>
        <dbReference type="ARBA" id="ARBA00023014"/>
    </source>
</evidence>
<evidence type="ECO:0000256" key="2">
    <source>
        <dbReference type="ARBA" id="ARBA00022485"/>
    </source>
</evidence>